<keyword evidence="2" id="KW-1185">Reference proteome</keyword>
<name>A0A9Q5HSI2_SANBA</name>
<dbReference type="Gene3D" id="3.80.10.10">
    <property type="entry name" value="Ribonuclease Inhibitor"/>
    <property type="match status" value="1"/>
</dbReference>
<organism evidence="1 2">
    <name type="scientific">Sanghuangporus baumii</name>
    <name type="common">Phellinus baumii</name>
    <dbReference type="NCBI Taxonomy" id="108892"/>
    <lineage>
        <taxon>Eukaryota</taxon>
        <taxon>Fungi</taxon>
        <taxon>Dikarya</taxon>
        <taxon>Basidiomycota</taxon>
        <taxon>Agaricomycotina</taxon>
        <taxon>Agaricomycetes</taxon>
        <taxon>Hymenochaetales</taxon>
        <taxon>Hymenochaetaceae</taxon>
        <taxon>Sanghuangporus</taxon>
    </lineage>
</organism>
<evidence type="ECO:0000313" key="2">
    <source>
        <dbReference type="Proteomes" id="UP000757232"/>
    </source>
</evidence>
<dbReference type="OrthoDB" id="5354526at2759"/>
<reference evidence="1" key="1">
    <citation type="submission" date="2016-06" db="EMBL/GenBank/DDBJ databases">
        <title>Draft Genome sequence of the fungus Inonotus baumii.</title>
        <authorList>
            <person name="Zhu H."/>
            <person name="Lin W."/>
        </authorList>
    </citation>
    <scope>NUCLEOTIDE SEQUENCE</scope>
    <source>
        <strain evidence="1">821</strain>
    </source>
</reference>
<comment type="caution">
    <text evidence="1">The sequence shown here is derived from an EMBL/GenBank/DDBJ whole genome shotgun (WGS) entry which is preliminary data.</text>
</comment>
<dbReference type="InterPro" id="IPR032675">
    <property type="entry name" value="LRR_dom_sf"/>
</dbReference>
<proteinExistence type="predicted"/>
<dbReference type="EMBL" id="LNZH02000211">
    <property type="protein sequence ID" value="OCB85116.1"/>
    <property type="molecule type" value="Genomic_DNA"/>
</dbReference>
<accession>A0A9Q5HSI2</accession>
<evidence type="ECO:0000313" key="1">
    <source>
        <dbReference type="EMBL" id="OCB85116.1"/>
    </source>
</evidence>
<dbReference type="Proteomes" id="UP000757232">
    <property type="component" value="Unassembled WGS sequence"/>
</dbReference>
<protein>
    <recommendedName>
        <fullName evidence="3">F-box domain-containing protein</fullName>
    </recommendedName>
</protein>
<evidence type="ECO:0008006" key="3">
    <source>
        <dbReference type="Google" id="ProtNLM"/>
    </source>
</evidence>
<dbReference type="SUPFAM" id="SSF52047">
    <property type="entry name" value="RNI-like"/>
    <property type="match status" value="1"/>
</dbReference>
<dbReference type="AlphaFoldDB" id="A0A9Q5HSI2"/>
<gene>
    <name evidence="1" type="ORF">A7U60_g7741</name>
</gene>
<sequence length="646" mass="74074">MITTFVSSSDWINKQLNVFTSSVAGLARLLDPTLGITSSRKIERISWIYFFKILMDVDAPEVRLTKEVAETKENICFLSKIPVELIENILTLIGRPRDILSFALASKACYNTALTLMYHYVDWTIGPIYPRLREAALRSAQFLREHPSLLAATRVLRVSERKFVRINDTKLFLDYSYNEAPVQPARKVWHRNGPSLQAQNRSFPETFQATNVVLKLLPRFTGLIELTLRSITLPRTFYQSLHALSSSQLRRLTIRHCRLSTRYPAGYDPSQLQLTELTVFHVHSRLAKLKSLIKLARSHSLRILRLDRSMGRALGSLIANGLPPSVHTLELDWRADGQPSRRCCELLFFFLNNCRYVRHIELTDMGKLDSFDSYPANKRLKPNALPSLTSIAVPVPYLEMLLMGRAIDSITITDTTLRETSTMSPMLKFLTVDEISDVLNTLQRASISLQSLKFNLRTWDKELFYMLARKQSKLKELHVAYQYGEVDDAFYMTLGNQIEFPHLERLHLYRFGDTMAGGEDDRFIDQKEYMIIWQLYMPNLCEVALSPDIIWSRSPAVPHAPGGRKVKRTWSRYAVEAMDGVEGLIVVPCPKEARKYEAAGRDRQNPRQFVNAFPNVHFMTHLHPPNNAVHEVVPEDFTGGEDVGFH</sequence>